<accession>A0ABT5T193</accession>
<organism evidence="7 8">
    <name type="scientific">Actinomycetospora lemnae</name>
    <dbReference type="NCBI Taxonomy" id="3019891"/>
    <lineage>
        <taxon>Bacteria</taxon>
        <taxon>Bacillati</taxon>
        <taxon>Actinomycetota</taxon>
        <taxon>Actinomycetes</taxon>
        <taxon>Pseudonocardiales</taxon>
        <taxon>Pseudonocardiaceae</taxon>
        <taxon>Actinomycetospora</taxon>
    </lineage>
</organism>
<evidence type="ECO:0000256" key="5">
    <source>
        <dbReference type="SAM" id="Phobius"/>
    </source>
</evidence>
<evidence type="ECO:0000256" key="1">
    <source>
        <dbReference type="ARBA" id="ARBA00004141"/>
    </source>
</evidence>
<evidence type="ECO:0000256" key="2">
    <source>
        <dbReference type="ARBA" id="ARBA00022692"/>
    </source>
</evidence>
<evidence type="ECO:0000259" key="6">
    <source>
        <dbReference type="Pfam" id="PF01699"/>
    </source>
</evidence>
<feature type="transmembrane region" description="Helical" evidence="5">
    <location>
        <begin position="252"/>
        <end position="271"/>
    </location>
</feature>
<dbReference type="EMBL" id="JAQZAO010000013">
    <property type="protein sequence ID" value="MDD7968465.1"/>
    <property type="molecule type" value="Genomic_DNA"/>
</dbReference>
<reference evidence="7 8" key="1">
    <citation type="submission" date="2023-02" db="EMBL/GenBank/DDBJ databases">
        <title>Genome sequencing required for Actinomycetospora new species description.</title>
        <authorList>
            <person name="Saimee Y."/>
            <person name="Duangmal K."/>
        </authorList>
    </citation>
    <scope>NUCLEOTIDE SEQUENCE [LARGE SCALE GENOMIC DNA]</scope>
    <source>
        <strain evidence="7 8">DW7H6</strain>
    </source>
</reference>
<protein>
    <submittedName>
        <fullName evidence="7">Sodium:proton exchanger</fullName>
    </submittedName>
</protein>
<feature type="transmembrane region" description="Helical" evidence="5">
    <location>
        <begin position="70"/>
        <end position="89"/>
    </location>
</feature>
<keyword evidence="2 5" id="KW-0812">Transmembrane</keyword>
<keyword evidence="3 5" id="KW-1133">Transmembrane helix</keyword>
<evidence type="ECO:0000256" key="3">
    <source>
        <dbReference type="ARBA" id="ARBA00022989"/>
    </source>
</evidence>
<feature type="transmembrane region" description="Helical" evidence="5">
    <location>
        <begin position="17"/>
        <end position="39"/>
    </location>
</feature>
<feature type="transmembrane region" description="Helical" evidence="5">
    <location>
        <begin position="331"/>
        <end position="348"/>
    </location>
</feature>
<keyword evidence="4 5" id="KW-0472">Membrane</keyword>
<feature type="transmembrane region" description="Helical" evidence="5">
    <location>
        <begin position="182"/>
        <end position="198"/>
    </location>
</feature>
<dbReference type="Pfam" id="PF01699">
    <property type="entry name" value="Na_Ca_ex"/>
    <property type="match status" value="2"/>
</dbReference>
<feature type="transmembrane region" description="Helical" evidence="5">
    <location>
        <begin position="133"/>
        <end position="150"/>
    </location>
</feature>
<evidence type="ECO:0000313" key="7">
    <source>
        <dbReference type="EMBL" id="MDD7968465.1"/>
    </source>
</evidence>
<feature type="transmembrane region" description="Helical" evidence="5">
    <location>
        <begin position="204"/>
        <end position="221"/>
    </location>
</feature>
<comment type="caution">
    <text evidence="7">The sequence shown here is derived from an EMBL/GenBank/DDBJ whole genome shotgun (WGS) entry which is preliminary data.</text>
</comment>
<feature type="transmembrane region" description="Helical" evidence="5">
    <location>
        <begin position="45"/>
        <end position="63"/>
    </location>
</feature>
<comment type="subcellular location">
    <subcellularLocation>
        <location evidence="1">Membrane</location>
        <topology evidence="1">Multi-pass membrane protein</topology>
    </subcellularLocation>
</comment>
<feature type="transmembrane region" description="Helical" evidence="5">
    <location>
        <begin position="410"/>
        <end position="427"/>
    </location>
</feature>
<proteinExistence type="predicted"/>
<feature type="domain" description="Sodium/calcium exchanger membrane region" evidence="6">
    <location>
        <begin position="253"/>
        <end position="397"/>
    </location>
</feature>
<dbReference type="Proteomes" id="UP001300763">
    <property type="component" value="Unassembled WGS sequence"/>
</dbReference>
<dbReference type="InterPro" id="IPR044880">
    <property type="entry name" value="NCX_ion-bd_dom_sf"/>
</dbReference>
<feature type="domain" description="Sodium/calcium exchanger membrane region" evidence="6">
    <location>
        <begin position="47"/>
        <end position="220"/>
    </location>
</feature>
<sequence>MTSSSAGTARRGDRSPLLVGLAVAVAVPGLVLHVVGISLSHPVDALLYGVAIIGAAFLLSWAAEAAQVDISAGLAIALLALVAVLPEYAVDFVFTIQGGEAYAQYGPTCLPPGSTEQSPCGLALANMTGANRILVGVGWALVVLLAAIRLRRGGADPGQEGGPGTSHREGHATRVTLQRTDAVPLVFLLLATVYSLTLPLRVSITLVDTVVLVGIFVLYSIRVAKAPAEDPDLIGPSAWVGRMDAGKRRTGYIAFFVVAAVIIILCAEPFADSLVQTGTELGISQFFLVQWLAPLASEAPELLVAGLYAWRLKTTDALATLVSSKVNQWSLLVGTLPIVFALSAGSLNGLPVDTVQREELLITAAQSLFAVALLITLSITVYGALSLLGLFVAQFVLAATLPAPLQELELLILSAVYVGAAIVLFIRQRHALVRLVRDGLRTPYAELTETAGSGSSTK</sequence>
<gene>
    <name evidence="7" type="ORF">PGB27_24240</name>
</gene>
<name>A0ABT5T193_9PSEU</name>
<keyword evidence="8" id="KW-1185">Reference proteome</keyword>
<dbReference type="InterPro" id="IPR004837">
    <property type="entry name" value="NaCa_Exmemb"/>
</dbReference>
<evidence type="ECO:0000313" key="8">
    <source>
        <dbReference type="Proteomes" id="UP001300763"/>
    </source>
</evidence>
<dbReference type="RefSeq" id="WP_274202998.1">
    <property type="nucleotide sequence ID" value="NZ_JAQZAO010000013.1"/>
</dbReference>
<evidence type="ECO:0000256" key="4">
    <source>
        <dbReference type="ARBA" id="ARBA00023136"/>
    </source>
</evidence>
<dbReference type="Gene3D" id="1.20.1420.30">
    <property type="entry name" value="NCX, central ion-binding region"/>
    <property type="match status" value="1"/>
</dbReference>